<dbReference type="AlphaFoldDB" id="A0A9P5PUB1"/>
<evidence type="ECO:0000313" key="3">
    <source>
        <dbReference type="Proteomes" id="UP000772434"/>
    </source>
</evidence>
<name>A0A9P5PUB1_9AGAR</name>
<dbReference type="EMBL" id="JADNRY010000063">
    <property type="protein sequence ID" value="KAF9068230.1"/>
    <property type="molecule type" value="Genomic_DNA"/>
</dbReference>
<comment type="caution">
    <text evidence="2">The sequence shown here is derived from an EMBL/GenBank/DDBJ whole genome shotgun (WGS) entry which is preliminary data.</text>
</comment>
<sequence length="237" mass="25422">MSGSTISILSSRAHEIDPLLEISSNIAPPPATFDFNQCLIGQSATSFTIHLWMSSDIQAVATHQQTLGLICVPDDFAYSVQGRLRILPHTMIFIICSHLQPRNVFCDAIWDQNTILTSSPYLNISSSHIFLFGRVGDVLSTSYTKDPSSPAFIEGDPVHGSAECSMGRHFSVGLIVEGGSFSTLAQQSQGTPYEAYALRSAVFPSTAQTPSVSLIPTTTPAPSLHTSIPPSVNSVPL</sequence>
<protein>
    <submittedName>
        <fullName evidence="2">Uncharacterized protein</fullName>
    </submittedName>
</protein>
<gene>
    <name evidence="2" type="ORF">BDP27DRAFT_1422118</name>
</gene>
<organism evidence="2 3">
    <name type="scientific">Rhodocollybia butyracea</name>
    <dbReference type="NCBI Taxonomy" id="206335"/>
    <lineage>
        <taxon>Eukaryota</taxon>
        <taxon>Fungi</taxon>
        <taxon>Dikarya</taxon>
        <taxon>Basidiomycota</taxon>
        <taxon>Agaricomycotina</taxon>
        <taxon>Agaricomycetes</taxon>
        <taxon>Agaricomycetidae</taxon>
        <taxon>Agaricales</taxon>
        <taxon>Marasmiineae</taxon>
        <taxon>Omphalotaceae</taxon>
        <taxon>Rhodocollybia</taxon>
    </lineage>
</organism>
<feature type="region of interest" description="Disordered" evidence="1">
    <location>
        <begin position="214"/>
        <end position="237"/>
    </location>
</feature>
<proteinExistence type="predicted"/>
<accession>A0A9P5PUB1</accession>
<evidence type="ECO:0000256" key="1">
    <source>
        <dbReference type="SAM" id="MobiDB-lite"/>
    </source>
</evidence>
<reference evidence="2" key="1">
    <citation type="submission" date="2020-11" db="EMBL/GenBank/DDBJ databases">
        <authorList>
            <consortium name="DOE Joint Genome Institute"/>
            <person name="Ahrendt S."/>
            <person name="Riley R."/>
            <person name="Andreopoulos W."/>
            <person name="Labutti K."/>
            <person name="Pangilinan J."/>
            <person name="Ruiz-Duenas F.J."/>
            <person name="Barrasa J.M."/>
            <person name="Sanchez-Garcia M."/>
            <person name="Camarero S."/>
            <person name="Miyauchi S."/>
            <person name="Serrano A."/>
            <person name="Linde D."/>
            <person name="Babiker R."/>
            <person name="Drula E."/>
            <person name="Ayuso-Fernandez I."/>
            <person name="Pacheco R."/>
            <person name="Padilla G."/>
            <person name="Ferreira P."/>
            <person name="Barriuso J."/>
            <person name="Kellner H."/>
            <person name="Castanera R."/>
            <person name="Alfaro M."/>
            <person name="Ramirez L."/>
            <person name="Pisabarro A.G."/>
            <person name="Kuo A."/>
            <person name="Tritt A."/>
            <person name="Lipzen A."/>
            <person name="He G."/>
            <person name="Yan M."/>
            <person name="Ng V."/>
            <person name="Cullen D."/>
            <person name="Martin F."/>
            <person name="Rosso M.-N."/>
            <person name="Henrissat B."/>
            <person name="Hibbett D."/>
            <person name="Martinez A.T."/>
            <person name="Grigoriev I.V."/>
        </authorList>
    </citation>
    <scope>NUCLEOTIDE SEQUENCE</scope>
    <source>
        <strain evidence="2">AH 40177</strain>
    </source>
</reference>
<dbReference type="Proteomes" id="UP000772434">
    <property type="component" value="Unassembled WGS sequence"/>
</dbReference>
<evidence type="ECO:0000313" key="2">
    <source>
        <dbReference type="EMBL" id="KAF9068230.1"/>
    </source>
</evidence>
<keyword evidence="3" id="KW-1185">Reference proteome</keyword>